<dbReference type="GO" id="GO:0004824">
    <property type="term" value="F:lysine-tRNA ligase activity"/>
    <property type="evidence" value="ECO:0007669"/>
    <property type="project" value="InterPro"/>
</dbReference>
<evidence type="ECO:0000256" key="1">
    <source>
        <dbReference type="ARBA" id="ARBA00022598"/>
    </source>
</evidence>
<dbReference type="InterPro" id="IPR012340">
    <property type="entry name" value="NA-bd_OB-fold"/>
</dbReference>
<dbReference type="Gene3D" id="3.30.930.10">
    <property type="entry name" value="Bira Bifunctional Protein, Domain 2"/>
    <property type="match status" value="1"/>
</dbReference>
<dbReference type="Gene3D" id="2.40.50.140">
    <property type="entry name" value="Nucleic acid-binding proteins"/>
    <property type="match status" value="1"/>
</dbReference>
<name>A0A9N9QB20_9HELO</name>
<dbReference type="InterPro" id="IPR004364">
    <property type="entry name" value="Aa-tRNA-synt_II"/>
</dbReference>
<dbReference type="SUPFAM" id="SSF50249">
    <property type="entry name" value="Nucleic acid-binding proteins"/>
    <property type="match status" value="1"/>
</dbReference>
<dbReference type="SUPFAM" id="SSF55681">
    <property type="entry name" value="Class II aaRS and biotin synthetases"/>
    <property type="match status" value="1"/>
</dbReference>
<dbReference type="InterPro" id="IPR045864">
    <property type="entry name" value="aa-tRNA-synth_II/BPL/LPL"/>
</dbReference>
<dbReference type="OrthoDB" id="21243at2759"/>
<dbReference type="FunFam" id="3.30.930.10:FF:000094">
    <property type="entry name" value="Lysine--tRNA ligase, mitochondrial"/>
    <property type="match status" value="1"/>
</dbReference>
<comment type="caution">
    <text evidence="6">The sequence shown here is derived from an EMBL/GenBank/DDBJ whole genome shotgun (WGS) entry which is preliminary data.</text>
</comment>
<evidence type="ECO:0000313" key="6">
    <source>
        <dbReference type="EMBL" id="CAG8981032.1"/>
    </source>
</evidence>
<dbReference type="InterPro" id="IPR004365">
    <property type="entry name" value="NA-bd_OB_tRNA"/>
</dbReference>
<dbReference type="PANTHER" id="PTHR42918">
    <property type="entry name" value="LYSYL-TRNA SYNTHETASE"/>
    <property type="match status" value="1"/>
</dbReference>
<dbReference type="Pfam" id="PF00152">
    <property type="entry name" value="tRNA-synt_2"/>
    <property type="match status" value="1"/>
</dbReference>
<dbReference type="PROSITE" id="PS50862">
    <property type="entry name" value="AA_TRNA_LIGASE_II"/>
    <property type="match status" value="1"/>
</dbReference>
<dbReference type="PANTHER" id="PTHR42918:SF5">
    <property type="entry name" value="LYSINE--TRNA LIGASE, MITOCHONDRIAL"/>
    <property type="match status" value="1"/>
</dbReference>
<sequence>MRGASSLRSLRPCISRSLSSVRNSHSTPSNPLLTTAIVGSNPRYLNRCHSTSANTERCSKLESVGALKWPRIRSDRNAVSIAKYLERYAELTPGEKRHQKNVVVRGRVVSVRKAGGQLFFLDVEAGGHSVQGVFEGKSIHSGSSSILQQFNEVFYVLRPGDIVALSGNPHRTKSGQLSVFGTDVPSILSPSLSIHPKELTDPEARVRNRHVDMLVNPKVLQTLRLRSHVIQYIRNFLLEDNFLEVQTPIVAGDAGGAIAKPFITNATEFPEKQLALRIAPEIWLKRLLVGGMGSVFEIGPVFRNEGLDATHNPEYTTCEFYKSFANLDDLIKMTEDMVVGIGGLVNELHASPKKQFEAIPKVSEALLKSPFQRLEFVPTIERQLGFKLPDLLSHTATEELMAILKKNSISIPSSPDLPRLLDRLATAYIEPLCDGPTFVINHPACMAPLAKSYIDPSTKQLVSARAELYIEKKEIANMYEEENSPIEQRDKLVQQAAFRRDENVATVDESYIGALEFGLPPTGGWGCGIDRLVMHFAGASRISDVLPFGSLRNVVNLVNPAPRTR</sequence>
<keyword evidence="7" id="KW-1185">Reference proteome</keyword>
<keyword evidence="2" id="KW-0547">Nucleotide-binding</keyword>
<evidence type="ECO:0000259" key="5">
    <source>
        <dbReference type="PROSITE" id="PS50862"/>
    </source>
</evidence>
<keyword evidence="1" id="KW-0436">Ligase</keyword>
<dbReference type="GO" id="GO:0005524">
    <property type="term" value="F:ATP binding"/>
    <property type="evidence" value="ECO:0007669"/>
    <property type="project" value="UniProtKB-KW"/>
</dbReference>
<evidence type="ECO:0000256" key="3">
    <source>
        <dbReference type="ARBA" id="ARBA00022840"/>
    </source>
</evidence>
<dbReference type="InterPro" id="IPR018149">
    <property type="entry name" value="Lys-tRNA-synth_II_C"/>
</dbReference>
<dbReference type="Proteomes" id="UP000701801">
    <property type="component" value="Unassembled WGS sequence"/>
</dbReference>
<dbReference type="Pfam" id="PF01336">
    <property type="entry name" value="tRNA_anti-codon"/>
    <property type="match status" value="1"/>
</dbReference>
<dbReference type="EMBL" id="CAJVRM010000440">
    <property type="protein sequence ID" value="CAG8981032.1"/>
    <property type="molecule type" value="Genomic_DNA"/>
</dbReference>
<feature type="domain" description="Aminoacyl-transfer RNA synthetases class-II family profile" evidence="5">
    <location>
        <begin position="223"/>
        <end position="547"/>
    </location>
</feature>
<reference evidence="6" key="1">
    <citation type="submission" date="2021-07" db="EMBL/GenBank/DDBJ databases">
        <authorList>
            <person name="Durling M."/>
        </authorList>
    </citation>
    <scope>NUCLEOTIDE SEQUENCE</scope>
</reference>
<organism evidence="6 7">
    <name type="scientific">Hymenoscyphus albidus</name>
    <dbReference type="NCBI Taxonomy" id="595503"/>
    <lineage>
        <taxon>Eukaryota</taxon>
        <taxon>Fungi</taxon>
        <taxon>Dikarya</taxon>
        <taxon>Ascomycota</taxon>
        <taxon>Pezizomycotina</taxon>
        <taxon>Leotiomycetes</taxon>
        <taxon>Helotiales</taxon>
        <taxon>Helotiaceae</taxon>
        <taxon>Hymenoscyphus</taxon>
    </lineage>
</organism>
<gene>
    <name evidence="6" type="ORF">HYALB_00008185</name>
</gene>
<evidence type="ECO:0000313" key="7">
    <source>
        <dbReference type="Proteomes" id="UP000701801"/>
    </source>
</evidence>
<dbReference type="PRINTS" id="PR00982">
    <property type="entry name" value="TRNASYNTHLYS"/>
</dbReference>
<evidence type="ECO:0000256" key="2">
    <source>
        <dbReference type="ARBA" id="ARBA00022741"/>
    </source>
</evidence>
<keyword evidence="3" id="KW-0067">ATP-binding</keyword>
<protein>
    <recommendedName>
        <fullName evidence="5">Aminoacyl-transfer RNA synthetases class-II family profile domain-containing protein</fullName>
    </recommendedName>
</protein>
<accession>A0A9N9QB20</accession>
<evidence type="ECO:0000256" key="4">
    <source>
        <dbReference type="ARBA" id="ARBA00023146"/>
    </source>
</evidence>
<proteinExistence type="predicted"/>
<dbReference type="InterPro" id="IPR006195">
    <property type="entry name" value="aa-tRNA-synth_II"/>
</dbReference>
<dbReference type="GO" id="GO:0070154">
    <property type="term" value="P:mitochondrial lysyl-tRNA aminoacylation"/>
    <property type="evidence" value="ECO:0007669"/>
    <property type="project" value="TreeGrafter"/>
</dbReference>
<keyword evidence="4" id="KW-0030">Aminoacyl-tRNA synthetase</keyword>
<dbReference type="GO" id="GO:0005739">
    <property type="term" value="C:mitochondrion"/>
    <property type="evidence" value="ECO:0007669"/>
    <property type="project" value="TreeGrafter"/>
</dbReference>
<dbReference type="GO" id="GO:0000049">
    <property type="term" value="F:tRNA binding"/>
    <property type="evidence" value="ECO:0007669"/>
    <property type="project" value="TreeGrafter"/>
</dbReference>
<dbReference type="AlphaFoldDB" id="A0A9N9QB20"/>